<keyword evidence="2" id="KW-0812">Transmembrane</keyword>
<dbReference type="PANTHER" id="PTHR30203">
    <property type="entry name" value="OUTER MEMBRANE CATION EFFLUX PROTEIN"/>
    <property type="match status" value="1"/>
</dbReference>
<dbReference type="EMBL" id="BMYO01000003">
    <property type="protein sequence ID" value="GHD60465.1"/>
    <property type="molecule type" value="Genomic_DNA"/>
</dbReference>
<dbReference type="InterPro" id="IPR003423">
    <property type="entry name" value="OMP_efflux"/>
</dbReference>
<comment type="subcellular location">
    <subcellularLocation>
        <location evidence="2">Cell membrane</location>
        <topology evidence="2">Lipid-anchor</topology>
    </subcellularLocation>
</comment>
<evidence type="ECO:0000256" key="1">
    <source>
        <dbReference type="ARBA" id="ARBA00007613"/>
    </source>
</evidence>
<feature type="chain" id="PRO_5044987115" evidence="2">
    <location>
        <begin position="24"/>
        <end position="469"/>
    </location>
</feature>
<dbReference type="Proteomes" id="UP000604737">
    <property type="component" value="Unassembled WGS sequence"/>
</dbReference>
<dbReference type="Pfam" id="PF02321">
    <property type="entry name" value="OEP"/>
    <property type="match status" value="2"/>
</dbReference>
<evidence type="ECO:0000313" key="4">
    <source>
        <dbReference type="Proteomes" id="UP000604737"/>
    </source>
</evidence>
<organism evidence="3 4">
    <name type="scientific">Jeongeupia chitinilytica</name>
    <dbReference type="NCBI Taxonomy" id="1041641"/>
    <lineage>
        <taxon>Bacteria</taxon>
        <taxon>Pseudomonadati</taxon>
        <taxon>Pseudomonadota</taxon>
        <taxon>Betaproteobacteria</taxon>
        <taxon>Neisseriales</taxon>
        <taxon>Chitinibacteraceae</taxon>
        <taxon>Jeongeupia</taxon>
    </lineage>
</organism>
<keyword evidence="4" id="KW-1185">Reference proteome</keyword>
<dbReference type="Gene3D" id="1.20.1600.10">
    <property type="entry name" value="Outer membrane efflux proteins (OEP)"/>
    <property type="match status" value="1"/>
</dbReference>
<proteinExistence type="inferred from homology"/>
<reference evidence="4" key="1">
    <citation type="journal article" date="2019" name="Int. J. Syst. Evol. Microbiol.">
        <title>The Global Catalogue of Microorganisms (GCM) 10K type strain sequencing project: providing services to taxonomists for standard genome sequencing and annotation.</title>
        <authorList>
            <consortium name="The Broad Institute Genomics Platform"/>
            <consortium name="The Broad Institute Genome Sequencing Center for Infectious Disease"/>
            <person name="Wu L."/>
            <person name="Ma J."/>
        </authorList>
    </citation>
    <scope>NUCLEOTIDE SEQUENCE [LARGE SCALE GENOMIC DNA]</scope>
    <source>
        <strain evidence="4">KCTC 23701</strain>
    </source>
</reference>
<evidence type="ECO:0000256" key="2">
    <source>
        <dbReference type="RuleBase" id="RU362097"/>
    </source>
</evidence>
<dbReference type="RefSeq" id="WP_229797469.1">
    <property type="nucleotide sequence ID" value="NZ_BMYO01000003.1"/>
</dbReference>
<protein>
    <submittedName>
        <fullName evidence="3">RND transporter</fullName>
    </submittedName>
</protein>
<dbReference type="Gene3D" id="2.20.200.10">
    <property type="entry name" value="Outer membrane efflux proteins (OEP)"/>
    <property type="match status" value="1"/>
</dbReference>
<keyword evidence="2" id="KW-0732">Signal</keyword>
<dbReference type="SUPFAM" id="SSF56954">
    <property type="entry name" value="Outer membrane efflux proteins (OEP)"/>
    <property type="match status" value="1"/>
</dbReference>
<dbReference type="InterPro" id="IPR010131">
    <property type="entry name" value="MdtP/NodT-like"/>
</dbReference>
<sequence length="469" mass="50609">MPKKMKALSIALSLSLLSGCAFFQPDTKAPQMPLPTSTQAQPDWISDAWWKQFADPTLDQLIEAARTNNQNLALASARVDQARAVLGINTAAQLPRVDLGAAGSRQKVSEKSTTAALGTYNDYQVAGVASWELDLWGKLANLSEAARRNYLGATYNRDGVELALYAEVAQTYFNLRALDAQLQIATDTVKSREETYALQTKRFKGGLISELDVRQSESELDIARAAVPDLVSSVARTEGALAVLIGSDPKTIIESTPARGRSIDQIDKAPAIPSGLPSDLMLRRPDIQSAEATLIGTRAQVEAARAAYFPTVSLTGLLGVQSVSFSNLFSGAAKTWSFAGNLAMPLFDGGLTAAQVDQARAVEQQALANYRLTVQQAFADVRGALISNAESTKKTKAQSDRVIALQRQYKLASLRYDNGYSSYLEVLDAERSLFDARLALVDAQLAEANTRVALYKAVGGGWRLPDKQS</sequence>
<evidence type="ECO:0000313" key="3">
    <source>
        <dbReference type="EMBL" id="GHD60465.1"/>
    </source>
</evidence>
<dbReference type="PROSITE" id="PS51257">
    <property type="entry name" value="PROKAR_LIPOPROTEIN"/>
    <property type="match status" value="1"/>
</dbReference>
<gene>
    <name evidence="3" type="ORF">GCM10007350_13540</name>
</gene>
<dbReference type="PANTHER" id="PTHR30203:SF30">
    <property type="entry name" value="OUTER MEMBRANE PROTEIN-RELATED"/>
    <property type="match status" value="1"/>
</dbReference>
<feature type="signal peptide" evidence="2">
    <location>
        <begin position="1"/>
        <end position="23"/>
    </location>
</feature>
<keyword evidence="2" id="KW-0472">Membrane</keyword>
<name>A0ABQ3GZW3_9NEIS</name>
<comment type="caution">
    <text evidence="3">The sequence shown here is derived from an EMBL/GenBank/DDBJ whole genome shotgun (WGS) entry which is preliminary data.</text>
</comment>
<accession>A0ABQ3GZW3</accession>
<comment type="similarity">
    <text evidence="1 2">Belongs to the outer membrane factor (OMF) (TC 1.B.17) family.</text>
</comment>
<keyword evidence="2" id="KW-0449">Lipoprotein</keyword>
<keyword evidence="2" id="KW-0564">Palmitate</keyword>
<dbReference type="NCBIfam" id="TIGR01845">
    <property type="entry name" value="outer_NodT"/>
    <property type="match status" value="1"/>
</dbReference>
<keyword evidence="2" id="KW-1134">Transmembrane beta strand</keyword>